<comment type="caution">
    <text evidence="1">The sequence shown here is derived from an EMBL/GenBank/DDBJ whole genome shotgun (WGS) entry which is preliminary data.</text>
</comment>
<reference evidence="1" key="1">
    <citation type="submission" date="2018-11" db="EMBL/GenBank/DDBJ databases">
        <authorList>
            <consortium name="Pathogen Informatics"/>
        </authorList>
    </citation>
    <scope>NUCLEOTIDE SEQUENCE</scope>
</reference>
<evidence type="ECO:0000313" key="1">
    <source>
        <dbReference type="EMBL" id="VEL38318.1"/>
    </source>
</evidence>
<evidence type="ECO:0000313" key="2">
    <source>
        <dbReference type="Proteomes" id="UP000784294"/>
    </source>
</evidence>
<sequence length="102" mass="11176">MEPVVSSILPFVVDKFELLEVTTSGLLRARGNVIATTRDSKALEPNAKNRTTEAHVTWPMLLIAMLTRVSLMVGVFPDTGPSAQQAEQLLMEIKANIEAQNL</sequence>
<dbReference type="EMBL" id="CAAALY010257536">
    <property type="protein sequence ID" value="VEL38318.1"/>
    <property type="molecule type" value="Genomic_DNA"/>
</dbReference>
<dbReference type="Proteomes" id="UP000784294">
    <property type="component" value="Unassembled WGS sequence"/>
</dbReference>
<dbReference type="AlphaFoldDB" id="A0A3S5BA71"/>
<organism evidence="1 2">
    <name type="scientific">Protopolystoma xenopodis</name>
    <dbReference type="NCBI Taxonomy" id="117903"/>
    <lineage>
        <taxon>Eukaryota</taxon>
        <taxon>Metazoa</taxon>
        <taxon>Spiralia</taxon>
        <taxon>Lophotrochozoa</taxon>
        <taxon>Platyhelminthes</taxon>
        <taxon>Monogenea</taxon>
        <taxon>Polyopisthocotylea</taxon>
        <taxon>Polystomatidea</taxon>
        <taxon>Polystomatidae</taxon>
        <taxon>Protopolystoma</taxon>
    </lineage>
</organism>
<name>A0A3S5BA71_9PLAT</name>
<accession>A0A3S5BA71</accession>
<proteinExistence type="predicted"/>
<keyword evidence="2" id="KW-1185">Reference proteome</keyword>
<gene>
    <name evidence="1" type="ORF">PXEA_LOCUS31758</name>
</gene>
<protein>
    <submittedName>
        <fullName evidence="1">Uncharacterized protein</fullName>
    </submittedName>
</protein>